<proteinExistence type="predicted"/>
<evidence type="ECO:0000313" key="1">
    <source>
        <dbReference type="EMBL" id="NHN33330.1"/>
    </source>
</evidence>
<accession>A0ABX0JHW8</accession>
<keyword evidence="2" id="KW-1185">Reference proteome</keyword>
<sequence length="48" mass="5604">MCFWNRDYRFLSILVTRYGVYRGMKIIAGLIVPHTVAVLLNEMSRELG</sequence>
<reference evidence="1" key="1">
    <citation type="submission" date="2020-03" db="EMBL/GenBank/DDBJ databases">
        <title>Draft sequencing of Paenibacilllus sp. S3N08.</title>
        <authorList>
            <person name="Kim D.-U."/>
        </authorList>
    </citation>
    <scope>NUCLEOTIDE SEQUENCE</scope>
    <source>
        <strain evidence="1">S3N08</strain>
    </source>
</reference>
<dbReference type="Proteomes" id="UP001165962">
    <property type="component" value="Unassembled WGS sequence"/>
</dbReference>
<dbReference type="EMBL" id="JAAOIW010000011">
    <property type="protein sequence ID" value="NHN33330.1"/>
    <property type="molecule type" value="Genomic_DNA"/>
</dbReference>
<protein>
    <submittedName>
        <fullName evidence="1">Uncharacterized protein</fullName>
    </submittedName>
</protein>
<organism evidence="1 2">
    <name type="scientific">Paenibacillus agricola</name>
    <dbReference type="NCBI Taxonomy" id="2716264"/>
    <lineage>
        <taxon>Bacteria</taxon>
        <taxon>Bacillati</taxon>
        <taxon>Bacillota</taxon>
        <taxon>Bacilli</taxon>
        <taxon>Bacillales</taxon>
        <taxon>Paenibacillaceae</taxon>
        <taxon>Paenibacillus</taxon>
    </lineage>
</organism>
<name>A0ABX0JHW8_9BACL</name>
<comment type="caution">
    <text evidence="1">The sequence shown here is derived from an EMBL/GenBank/DDBJ whole genome shotgun (WGS) entry which is preliminary data.</text>
</comment>
<gene>
    <name evidence="1" type="ORF">G9U52_26315</name>
</gene>
<evidence type="ECO:0000313" key="2">
    <source>
        <dbReference type="Proteomes" id="UP001165962"/>
    </source>
</evidence>